<dbReference type="SMART" id="SM01127">
    <property type="entry name" value="DDHD"/>
    <property type="match status" value="1"/>
</dbReference>
<feature type="compositionally biased region" description="Low complexity" evidence="1">
    <location>
        <begin position="440"/>
        <end position="453"/>
    </location>
</feature>
<dbReference type="Pfam" id="PF02862">
    <property type="entry name" value="DDHD"/>
    <property type="match status" value="1"/>
</dbReference>
<dbReference type="Pfam" id="PF24695">
    <property type="entry name" value="PITM1-3"/>
    <property type="match status" value="1"/>
</dbReference>
<name>A0A1X7UIJ7_AMPQE</name>
<dbReference type="eggNOG" id="KOG3668">
    <property type="taxonomic scope" value="Eukaryota"/>
</dbReference>
<sequence length="877" mass="96962">MLIKEYHIPLPLTLEEYKIAQLYMIQKKSREESEGTESGVEIIENRPYTDGPFGEGQYTYKVYHIGRHIPGWLRGMVPKTALEVHEESWNAYPRTKTKFSVPFVEKFTLEIDTVFQQDGGTQSLSLSLCLSLCLSVSLPLPPPSLSPSLDTIDIVNDSLVGSDYKEEEDPSLYVSDKTGRGPLPDNWISNPPNGVIMCSYKLIKVEFRYWGLQSRIERFIHDYGLRRVMLRAHRQAWAWQDEWVGLTMDDIRRLERETKLILQRKLGKAEGGEAEGEEIEEDEGPGGAGGGEGTVANRPMSDIGGADPDIDLRMMKETFEDVYSKHYQNSLSKVVLKFVLCPKITSGVCDLLQSILPPSSPQGNPNFPLTALPLLLLEDQSYHASVNSLIEKLNSVYCQFKQSDEGVNFSGDVCIVSDSVSSLMVYDILTRPSTPLLSNRANLSSSSNHLDGGSSDEGHSPFSSLRSVSVPSGSKSVPSSRKGGGALELPGLRGHPSSLLSSLLFNVSKVFTFGSPLGLVLSLKKLRGVPLSKPKCSSLYNLFYAVDPLGFRLEPLLDESFSSIDPLLIPCYLIYPTGDKSSVALSNFVSYVTTDERKGRGSGPSTSNECLFVLDEELKKSDTSRNDHRFWWGSDRIDYVLQAPNSLEGVVSLPNTSYGHIVQSRYLEAKELASFVLRQVLICKGHGAVSAAAAASSSSGFFVPFTPFTSTVKWAKKKTPLRIQKMSPNHRAVDVVIASHSTQLPHLQAKFFYGPLNMATLSGEMVNIFILSPSPQEKESISVEDNEGEARDGKKERAWCYLDSASTDKHGRISYPLSPEQVPSAPGVYPLIYLVKYVWGREGGWTAQIIRIVLESSLKTRTKMLVDEHSAGAARLN</sequence>
<dbReference type="GO" id="GO:0035091">
    <property type="term" value="F:phosphatidylinositol binding"/>
    <property type="evidence" value="ECO:0007669"/>
    <property type="project" value="TreeGrafter"/>
</dbReference>
<protein>
    <recommendedName>
        <fullName evidence="2">DDHD domain-containing protein</fullName>
    </recommendedName>
</protein>
<dbReference type="OrthoDB" id="10053061at2759"/>
<dbReference type="GO" id="GO:0071944">
    <property type="term" value="C:cell periphery"/>
    <property type="evidence" value="ECO:0007669"/>
    <property type="project" value="UniProtKB-ARBA"/>
</dbReference>
<reference evidence="3" key="1">
    <citation type="submission" date="2017-05" db="UniProtKB">
        <authorList>
            <consortium name="EnsemblMetazoa"/>
        </authorList>
    </citation>
    <scope>IDENTIFICATION</scope>
</reference>
<dbReference type="PROSITE" id="PS51043">
    <property type="entry name" value="DDHD"/>
    <property type="match status" value="1"/>
</dbReference>
<dbReference type="GO" id="GO:0031210">
    <property type="term" value="F:phosphatidylcholine binding"/>
    <property type="evidence" value="ECO:0007669"/>
    <property type="project" value="TreeGrafter"/>
</dbReference>
<dbReference type="AlphaFoldDB" id="A0A1X7UIJ7"/>
<dbReference type="PRINTS" id="PR00391">
    <property type="entry name" value="PITRANSFER"/>
</dbReference>
<evidence type="ECO:0000256" key="1">
    <source>
        <dbReference type="SAM" id="MobiDB-lite"/>
    </source>
</evidence>
<dbReference type="GO" id="GO:0008526">
    <property type="term" value="F:phosphatidylinositol transfer activity"/>
    <property type="evidence" value="ECO:0007669"/>
    <property type="project" value="TreeGrafter"/>
</dbReference>
<dbReference type="InParanoid" id="A0A1X7UIJ7"/>
<feature type="region of interest" description="Disordered" evidence="1">
    <location>
        <begin position="440"/>
        <end position="487"/>
    </location>
</feature>
<dbReference type="PANTHER" id="PTHR10658">
    <property type="entry name" value="PHOSPHATIDYLINOSITOL TRANSFER PROTEIN"/>
    <property type="match status" value="1"/>
</dbReference>
<organism evidence="3">
    <name type="scientific">Amphimedon queenslandica</name>
    <name type="common">Sponge</name>
    <dbReference type="NCBI Taxonomy" id="400682"/>
    <lineage>
        <taxon>Eukaryota</taxon>
        <taxon>Metazoa</taxon>
        <taxon>Porifera</taxon>
        <taxon>Demospongiae</taxon>
        <taxon>Heteroscleromorpha</taxon>
        <taxon>Haplosclerida</taxon>
        <taxon>Niphatidae</taxon>
        <taxon>Amphimedon</taxon>
    </lineage>
</organism>
<dbReference type="InterPro" id="IPR023393">
    <property type="entry name" value="START-like_dom_sf"/>
</dbReference>
<proteinExistence type="predicted"/>
<dbReference type="InterPro" id="IPR004177">
    <property type="entry name" value="DDHD_dom"/>
</dbReference>
<dbReference type="EnsemblMetazoa" id="Aqu2.1.27485_001">
    <property type="protein sequence ID" value="Aqu2.1.27485_001"/>
    <property type="gene ID" value="Aqu2.1.27485"/>
</dbReference>
<feature type="compositionally biased region" description="Acidic residues" evidence="1">
    <location>
        <begin position="272"/>
        <end position="284"/>
    </location>
</feature>
<dbReference type="InterPro" id="IPR055261">
    <property type="entry name" value="PI_transfer_N"/>
</dbReference>
<dbReference type="Gene3D" id="3.30.530.20">
    <property type="match status" value="1"/>
</dbReference>
<evidence type="ECO:0000259" key="2">
    <source>
        <dbReference type="PROSITE" id="PS51043"/>
    </source>
</evidence>
<feature type="compositionally biased region" description="Low complexity" evidence="1">
    <location>
        <begin position="460"/>
        <end position="481"/>
    </location>
</feature>
<dbReference type="GO" id="GO:0008525">
    <property type="term" value="F:phosphatidylcholine transporter activity"/>
    <property type="evidence" value="ECO:0007669"/>
    <property type="project" value="TreeGrafter"/>
</dbReference>
<dbReference type="SUPFAM" id="SSF55961">
    <property type="entry name" value="Bet v1-like"/>
    <property type="match status" value="1"/>
</dbReference>
<feature type="domain" description="DDHD" evidence="2">
    <location>
        <begin position="503"/>
        <end position="682"/>
    </location>
</feature>
<dbReference type="STRING" id="400682.A0A1X7UIJ7"/>
<dbReference type="GO" id="GO:0005737">
    <property type="term" value="C:cytoplasm"/>
    <property type="evidence" value="ECO:0007669"/>
    <property type="project" value="TreeGrafter"/>
</dbReference>
<dbReference type="Pfam" id="PF02121">
    <property type="entry name" value="IP_trans"/>
    <property type="match status" value="1"/>
</dbReference>
<dbReference type="FunFam" id="3.30.530.20:FF:000028">
    <property type="entry name" value="Phosphatidylinositol transfer protein 5"/>
    <property type="match status" value="1"/>
</dbReference>
<evidence type="ECO:0000313" key="3">
    <source>
        <dbReference type="EnsemblMetazoa" id="Aqu2.1.27485_001"/>
    </source>
</evidence>
<dbReference type="InterPro" id="IPR001666">
    <property type="entry name" value="PI_transfer"/>
</dbReference>
<dbReference type="GO" id="GO:0046872">
    <property type="term" value="F:metal ion binding"/>
    <property type="evidence" value="ECO:0007669"/>
    <property type="project" value="InterPro"/>
</dbReference>
<dbReference type="PANTHER" id="PTHR10658:SF81">
    <property type="entry name" value="PROTEIN RETINAL DEGENERATION B"/>
    <property type="match status" value="1"/>
</dbReference>
<accession>A0A1X7UIJ7</accession>
<feature type="region of interest" description="Disordered" evidence="1">
    <location>
        <begin position="271"/>
        <end position="302"/>
    </location>
</feature>